<protein>
    <submittedName>
        <fullName evidence="1">Uncharacterized protein</fullName>
    </submittedName>
</protein>
<gene>
    <name evidence="1" type="ORF">CFSAN001627_17993</name>
</gene>
<evidence type="ECO:0000313" key="2">
    <source>
        <dbReference type="Proteomes" id="UP000011944"/>
    </source>
</evidence>
<organism evidence="1 2">
    <name type="scientific">Clostridium botulinum CFSAN001627</name>
    <dbReference type="NCBI Taxonomy" id="1232189"/>
    <lineage>
        <taxon>Bacteria</taxon>
        <taxon>Bacillati</taxon>
        <taxon>Bacillota</taxon>
        <taxon>Clostridia</taxon>
        <taxon>Eubacteriales</taxon>
        <taxon>Clostridiaceae</taxon>
        <taxon>Clostridium</taxon>
    </lineage>
</organism>
<reference evidence="1 2" key="1">
    <citation type="submission" date="2012-10" db="EMBL/GenBank/DDBJ databases">
        <authorList>
            <person name="Strain E.A."/>
            <person name="Brown E."/>
            <person name="Allard M.W."/>
            <person name="Gonzalez-Escalona N."/>
            <person name="Timme R."/>
        </authorList>
    </citation>
    <scope>NUCLEOTIDE SEQUENCE [LARGE SCALE GENOMIC DNA]</scope>
    <source>
        <strain evidence="1 2">CFSAN001627</strain>
    </source>
</reference>
<reference evidence="1 2" key="2">
    <citation type="submission" date="2013-03" db="EMBL/GenBank/DDBJ databases">
        <title>Diversity in Clostridium botulinum.</title>
        <authorList>
            <person name="Timme R.E."/>
            <person name="Allard M."/>
            <person name="Luo Y."/>
            <person name="Strain E."/>
            <person name="Gonzalez-Escalona N."/>
            <person name="Brown E."/>
        </authorList>
    </citation>
    <scope>NUCLEOTIDE SEQUENCE [LARGE SCALE GENOMIC DNA]</scope>
    <source>
        <strain evidence="1 2">CFSAN001627</strain>
    </source>
</reference>
<accession>M1ZVF1</accession>
<dbReference type="EMBL" id="AMXI01001100">
    <property type="protein sequence ID" value="EKN40673.1"/>
    <property type="molecule type" value="Genomic_DNA"/>
</dbReference>
<name>M1ZVF1_CLOBO</name>
<comment type="caution">
    <text evidence="1">The sequence shown here is derived from an EMBL/GenBank/DDBJ whole genome shotgun (WGS) entry which is preliminary data.</text>
</comment>
<sequence length="24" mass="3126">MYRDLLNFEYIYKFKVILIIIRNF</sequence>
<evidence type="ECO:0000313" key="1">
    <source>
        <dbReference type="EMBL" id="EKN40673.1"/>
    </source>
</evidence>
<dbReference type="Proteomes" id="UP000011944">
    <property type="component" value="Unassembled WGS sequence"/>
</dbReference>
<proteinExistence type="predicted"/>
<dbReference type="AlphaFoldDB" id="M1ZVF1"/>